<dbReference type="GO" id="GO:0016853">
    <property type="term" value="F:isomerase activity"/>
    <property type="evidence" value="ECO:0007669"/>
    <property type="project" value="UniProtKB-KW"/>
</dbReference>
<reference evidence="8" key="1">
    <citation type="submission" date="2022-07" db="EMBL/GenBank/DDBJ databases">
        <title>Faecal culturing of patients with breast cancer.</title>
        <authorList>
            <person name="Teng N.M.Y."/>
            <person name="Kiu R."/>
            <person name="Evans R."/>
            <person name="Baker D.J."/>
            <person name="Zenner C."/>
            <person name="Robinson S.D."/>
            <person name="Hall L.J."/>
        </authorList>
    </citation>
    <scope>NUCLEOTIDE SEQUENCE</scope>
    <source>
        <strain evidence="8">LH1062</strain>
    </source>
</reference>
<evidence type="ECO:0000256" key="4">
    <source>
        <dbReference type="ARBA" id="ARBA00022432"/>
    </source>
</evidence>
<comment type="similarity">
    <text evidence="2">Belongs to the archaeal-type GPI family.</text>
</comment>
<evidence type="ECO:0000256" key="1">
    <source>
        <dbReference type="ARBA" id="ARBA00004926"/>
    </source>
</evidence>
<dbReference type="Pfam" id="PF06560">
    <property type="entry name" value="GPI"/>
    <property type="match status" value="1"/>
</dbReference>
<evidence type="ECO:0000313" key="8">
    <source>
        <dbReference type="EMBL" id="UTY39767.1"/>
    </source>
</evidence>
<keyword evidence="8" id="KW-0413">Isomerase</keyword>
<evidence type="ECO:0000259" key="7">
    <source>
        <dbReference type="Pfam" id="PF06560"/>
    </source>
</evidence>
<dbReference type="InterPro" id="IPR011051">
    <property type="entry name" value="RmlC_Cupin_sf"/>
</dbReference>
<proteinExistence type="inferred from homology"/>
<keyword evidence="4" id="KW-0312">Gluconeogenesis</keyword>
<protein>
    <recommendedName>
        <fullName evidence="3">glucose-6-phosphate isomerase</fullName>
        <ecNumber evidence="3">5.3.1.9</ecNumber>
    </recommendedName>
</protein>
<evidence type="ECO:0000256" key="5">
    <source>
        <dbReference type="ARBA" id="ARBA00023152"/>
    </source>
</evidence>
<comment type="pathway">
    <text evidence="1">Carbohydrate degradation; glycolysis; D-glyceraldehyde 3-phosphate and glycerone phosphate from D-glucose: step 2/4.</text>
</comment>
<accession>A0ABY5I735</accession>
<dbReference type="SUPFAM" id="SSF51182">
    <property type="entry name" value="RmlC-like cupins"/>
    <property type="match status" value="1"/>
</dbReference>
<dbReference type="Gene3D" id="2.60.120.10">
    <property type="entry name" value="Jelly Rolls"/>
    <property type="match status" value="1"/>
</dbReference>
<dbReference type="EMBL" id="CP101620">
    <property type="protein sequence ID" value="UTY39767.1"/>
    <property type="molecule type" value="Genomic_DNA"/>
</dbReference>
<evidence type="ECO:0000313" key="9">
    <source>
        <dbReference type="Proteomes" id="UP001060112"/>
    </source>
</evidence>
<sequence length="258" mass="29925">MKFNPGFDIYPLYNPLGFRYGQDVFGPQVENRSLDSIRQNLMDPNCQGPDIVYAIAMDVGRNQDKKEMLDRNLLYGVVTYAKGQLGKEPVRSQGHIHALSPSCQMSTCEVYEIWTGEAYIYMQETAIDNPGRCFAVHAKPGEVVIVPPGWAHCTIVADIHQNLTFGAWCVRDYGFDYQDVRAHKGVAWFPIVEQDKIEFIANSHYHKSHLIIKEPRQYTEFQIEKEKSIYQQFIENPDKFMFVSRPQDYQELWKDFIP</sequence>
<keyword evidence="5" id="KW-0324">Glycolysis</keyword>
<evidence type="ECO:0000256" key="2">
    <source>
        <dbReference type="ARBA" id="ARBA00006542"/>
    </source>
</evidence>
<dbReference type="RefSeq" id="WP_290141151.1">
    <property type="nucleotide sequence ID" value="NZ_CP101620.1"/>
</dbReference>
<gene>
    <name evidence="8" type="ORF">NMU03_02860</name>
</gene>
<dbReference type="EC" id="5.3.1.9" evidence="3"/>
<keyword evidence="9" id="KW-1185">Reference proteome</keyword>
<dbReference type="InterPro" id="IPR010551">
    <property type="entry name" value="G6P_isomerase_prok"/>
</dbReference>
<dbReference type="Proteomes" id="UP001060112">
    <property type="component" value="Chromosome"/>
</dbReference>
<comment type="catalytic activity">
    <reaction evidence="6">
        <text>alpha-D-glucose 6-phosphate = beta-D-fructose 6-phosphate</text>
        <dbReference type="Rhea" id="RHEA:11816"/>
        <dbReference type="ChEBI" id="CHEBI:57634"/>
        <dbReference type="ChEBI" id="CHEBI:58225"/>
        <dbReference type="EC" id="5.3.1.9"/>
    </reaction>
</comment>
<organism evidence="8 9">
    <name type="scientific">Allocoprobacillus halotolerans</name>
    <dbReference type="NCBI Taxonomy" id="2944914"/>
    <lineage>
        <taxon>Bacteria</taxon>
        <taxon>Bacillati</taxon>
        <taxon>Bacillota</taxon>
        <taxon>Erysipelotrichia</taxon>
        <taxon>Erysipelotrichales</taxon>
        <taxon>Erysipelotrichaceae</taxon>
        <taxon>Allocoprobacillus</taxon>
    </lineage>
</organism>
<evidence type="ECO:0000256" key="6">
    <source>
        <dbReference type="ARBA" id="ARBA00029321"/>
    </source>
</evidence>
<feature type="domain" description="Glucose-6-phosphate isomerase prokaryote" evidence="7">
    <location>
        <begin position="49"/>
        <end position="196"/>
    </location>
</feature>
<evidence type="ECO:0000256" key="3">
    <source>
        <dbReference type="ARBA" id="ARBA00011952"/>
    </source>
</evidence>
<dbReference type="InterPro" id="IPR014710">
    <property type="entry name" value="RmlC-like_jellyroll"/>
</dbReference>
<name>A0ABY5I735_9FIRM</name>